<keyword evidence="1" id="KW-0472">Membrane</keyword>
<comment type="caution">
    <text evidence="2">The sequence shown here is derived from an EMBL/GenBank/DDBJ whole genome shotgun (WGS) entry which is preliminary data.</text>
</comment>
<proteinExistence type="predicted"/>
<accession>A0A5D0GEN8</accession>
<gene>
    <name evidence="2" type="ORF">FVF61_05510</name>
</gene>
<feature type="non-terminal residue" evidence="2">
    <location>
        <position position="138"/>
    </location>
</feature>
<organism evidence="2 3">
    <name type="scientific">Formosa maritima</name>
    <dbReference type="NCBI Taxonomy" id="2592046"/>
    <lineage>
        <taxon>Bacteria</taxon>
        <taxon>Pseudomonadati</taxon>
        <taxon>Bacteroidota</taxon>
        <taxon>Flavobacteriia</taxon>
        <taxon>Flavobacteriales</taxon>
        <taxon>Flavobacteriaceae</taxon>
        <taxon>Formosa</taxon>
    </lineage>
</organism>
<evidence type="ECO:0000313" key="2">
    <source>
        <dbReference type="EMBL" id="TYA57363.1"/>
    </source>
</evidence>
<dbReference type="Proteomes" id="UP000324550">
    <property type="component" value="Unassembled WGS sequence"/>
</dbReference>
<sequence>MKRGSNIFIVLLSFFGGSLITYFTLQFSYFKINSEVNVVETLLSVITALIGLYIAISIQKKNNRNQSLHSIVQTKMDNVWNEFSAFDHRLYNQNTIQLKIATKTFKSLYQELNNIKIVFRTFNINHTCIDVLEQSMED</sequence>
<evidence type="ECO:0000256" key="1">
    <source>
        <dbReference type="SAM" id="Phobius"/>
    </source>
</evidence>
<name>A0A5D0GEN8_9FLAO</name>
<evidence type="ECO:0000313" key="3">
    <source>
        <dbReference type="Proteomes" id="UP000324550"/>
    </source>
</evidence>
<keyword evidence="3" id="KW-1185">Reference proteome</keyword>
<keyword evidence="1" id="KW-0812">Transmembrane</keyword>
<feature type="transmembrane region" description="Helical" evidence="1">
    <location>
        <begin position="7"/>
        <end position="29"/>
    </location>
</feature>
<reference evidence="2 3" key="1">
    <citation type="submission" date="2019-08" db="EMBL/GenBank/DDBJ databases">
        <title>Formosa sediminis sp. nov., isolated from marine sediment.</title>
        <authorList>
            <person name="Cao W.R."/>
        </authorList>
    </citation>
    <scope>NUCLEOTIDE SEQUENCE [LARGE SCALE GENOMIC DNA]</scope>
    <source>
        <strain evidence="2 3">1494</strain>
    </source>
</reference>
<dbReference type="RefSeq" id="WP_148454188.1">
    <property type="nucleotide sequence ID" value="NZ_VSFC01000023.1"/>
</dbReference>
<dbReference type="EMBL" id="VSFC01000023">
    <property type="protein sequence ID" value="TYA57363.1"/>
    <property type="molecule type" value="Genomic_DNA"/>
</dbReference>
<feature type="transmembrane region" description="Helical" evidence="1">
    <location>
        <begin position="41"/>
        <end position="58"/>
    </location>
</feature>
<evidence type="ECO:0008006" key="4">
    <source>
        <dbReference type="Google" id="ProtNLM"/>
    </source>
</evidence>
<protein>
    <recommendedName>
        <fullName evidence="4">DUF4760 domain-containing protein</fullName>
    </recommendedName>
</protein>
<keyword evidence="1" id="KW-1133">Transmembrane helix</keyword>
<dbReference type="AlphaFoldDB" id="A0A5D0GEN8"/>